<organism evidence="1 2">
    <name type="scientific">Caerostris darwini</name>
    <dbReference type="NCBI Taxonomy" id="1538125"/>
    <lineage>
        <taxon>Eukaryota</taxon>
        <taxon>Metazoa</taxon>
        <taxon>Ecdysozoa</taxon>
        <taxon>Arthropoda</taxon>
        <taxon>Chelicerata</taxon>
        <taxon>Arachnida</taxon>
        <taxon>Araneae</taxon>
        <taxon>Araneomorphae</taxon>
        <taxon>Entelegynae</taxon>
        <taxon>Araneoidea</taxon>
        <taxon>Araneidae</taxon>
        <taxon>Caerostris</taxon>
    </lineage>
</organism>
<sequence length="120" mass="13988">MKADVSSGQTGATPFFFAPDFSKSSQIYRMLIKILADSFLLIATADRRQTPAIYHLQEFKSKRSLFDREITDYLSFMRFTRVLEDDYLFSQPGLQTKILVTPSSDIKPREDDLRPWVLLW</sequence>
<proteinExistence type="predicted"/>
<protein>
    <recommendedName>
        <fullName evidence="3">Maturase K</fullName>
    </recommendedName>
</protein>
<evidence type="ECO:0000313" key="2">
    <source>
        <dbReference type="Proteomes" id="UP001054837"/>
    </source>
</evidence>
<accession>A0AAV4U2A9</accession>
<name>A0AAV4U2A9_9ARAC</name>
<dbReference type="AlphaFoldDB" id="A0AAV4U2A9"/>
<comment type="caution">
    <text evidence="1">The sequence shown here is derived from an EMBL/GenBank/DDBJ whole genome shotgun (WGS) entry which is preliminary data.</text>
</comment>
<gene>
    <name evidence="1" type="ORF">CDAR_423481</name>
</gene>
<dbReference type="Proteomes" id="UP001054837">
    <property type="component" value="Unassembled WGS sequence"/>
</dbReference>
<evidence type="ECO:0000313" key="1">
    <source>
        <dbReference type="EMBL" id="GIY51872.1"/>
    </source>
</evidence>
<reference evidence="1 2" key="1">
    <citation type="submission" date="2021-06" db="EMBL/GenBank/DDBJ databases">
        <title>Caerostris darwini draft genome.</title>
        <authorList>
            <person name="Kono N."/>
            <person name="Arakawa K."/>
        </authorList>
    </citation>
    <scope>NUCLEOTIDE SEQUENCE [LARGE SCALE GENOMIC DNA]</scope>
</reference>
<keyword evidence="2" id="KW-1185">Reference proteome</keyword>
<evidence type="ECO:0008006" key="3">
    <source>
        <dbReference type="Google" id="ProtNLM"/>
    </source>
</evidence>
<dbReference type="EMBL" id="BPLQ01010612">
    <property type="protein sequence ID" value="GIY51872.1"/>
    <property type="molecule type" value="Genomic_DNA"/>
</dbReference>